<dbReference type="GO" id="GO:0004609">
    <property type="term" value="F:phosphatidylserine decarboxylase activity"/>
    <property type="evidence" value="ECO:0007669"/>
    <property type="project" value="UniProtKB-UniRule"/>
</dbReference>
<feature type="active site" description="Schiff-base intermediate with substrate; via pyruvic acid; for decarboxylase activity" evidence="12">
    <location>
        <position position="250"/>
    </location>
</feature>
<keyword evidence="6 12" id="KW-0472">Membrane</keyword>
<dbReference type="Pfam" id="PF02666">
    <property type="entry name" value="PS_Dcarbxylase"/>
    <property type="match status" value="1"/>
</dbReference>
<feature type="chain" id="PRO_5023546895" description="Phosphatidylserine decarboxylase alpha chain" evidence="12">
    <location>
        <begin position="250"/>
        <end position="284"/>
    </location>
</feature>
<dbReference type="InterPro" id="IPR033178">
    <property type="entry name" value="PSD_type1_pro"/>
</dbReference>
<dbReference type="EC" id="4.1.1.65" evidence="12"/>
<evidence type="ECO:0000256" key="3">
    <source>
        <dbReference type="ARBA" id="ARBA00022516"/>
    </source>
</evidence>
<keyword evidence="9 12" id="KW-0456">Lyase</keyword>
<protein>
    <recommendedName>
        <fullName evidence="12">Phosphatidylserine decarboxylase proenzyme</fullName>
        <ecNumber evidence="12">4.1.1.65</ecNumber>
    </recommendedName>
    <component>
        <recommendedName>
            <fullName evidence="12">Phosphatidylserine decarboxylase alpha chain</fullName>
        </recommendedName>
    </component>
    <component>
        <recommendedName>
            <fullName evidence="12">Phosphatidylserine decarboxylase beta chain</fullName>
        </recommendedName>
    </component>
</protein>
<evidence type="ECO:0000256" key="1">
    <source>
        <dbReference type="ARBA" id="ARBA00005189"/>
    </source>
</evidence>
<feature type="chain" id="PRO_5023546896" description="Phosphatidylserine decarboxylase beta chain" evidence="12">
    <location>
        <begin position="1"/>
        <end position="249"/>
    </location>
</feature>
<comment type="function">
    <text evidence="12">Catalyzes the formation of phosphatidylethanolamine (PtdEtn) from phosphatidylserine (PtdSer).</text>
</comment>
<feature type="site" description="Cleavage (non-hydrolytic); by autocatalysis" evidence="12">
    <location>
        <begin position="249"/>
        <end position="250"/>
    </location>
</feature>
<evidence type="ECO:0000256" key="12">
    <source>
        <dbReference type="HAMAP-Rule" id="MF_00662"/>
    </source>
</evidence>
<sequence>MLDKIKIALQYVTPKHLLSRVVGYLAQAELGGFSHFLIKAFIKQYKVDMQEAQLEEASEYASFNTFFTRSLKDGIRPIDDTADSLCHPVDGTVSQLGPIKDGRIFQAKGFDFSAQELLGGNATLAKEFDKGDFATIYLAPSDYHRIHMPVTGELRTMIYVPGDLFSVNPLTAQNVPNLFARNERVVAIFDTEHGPMAMVLVGATIVASIETVWAGTVTPPTRNDVVWHDYPKGQHILEKGAEMGRFKLGSTVVLLFAEDAITFESSLTTGDTTRLGQLLATTSP</sequence>
<dbReference type="Proteomes" id="UP000286482">
    <property type="component" value="Unassembled WGS sequence"/>
</dbReference>
<evidence type="ECO:0000256" key="7">
    <source>
        <dbReference type="ARBA" id="ARBA00023145"/>
    </source>
</evidence>
<dbReference type="InterPro" id="IPR033177">
    <property type="entry name" value="PSD-B"/>
</dbReference>
<dbReference type="OrthoDB" id="9802030at2"/>
<keyword evidence="2 12" id="KW-1003">Cell membrane</keyword>
<gene>
    <name evidence="12 13" type="primary">psd</name>
    <name evidence="13" type="ORF">DBZ36_17870</name>
</gene>
<evidence type="ECO:0000256" key="4">
    <source>
        <dbReference type="ARBA" id="ARBA00022793"/>
    </source>
</evidence>
<evidence type="ECO:0000313" key="14">
    <source>
        <dbReference type="Proteomes" id="UP000286482"/>
    </source>
</evidence>
<evidence type="ECO:0000256" key="2">
    <source>
        <dbReference type="ARBA" id="ARBA00022475"/>
    </source>
</evidence>
<dbReference type="UniPathway" id="UPA00558">
    <property type="reaction ID" value="UER00616"/>
</dbReference>
<keyword evidence="10 12" id="KW-1208">Phospholipid metabolism</keyword>
<dbReference type="InterPro" id="IPR003817">
    <property type="entry name" value="PS_Dcarbxylase"/>
</dbReference>
<evidence type="ECO:0000256" key="6">
    <source>
        <dbReference type="ARBA" id="ARBA00023136"/>
    </source>
</evidence>
<dbReference type="EMBL" id="RAQO01000009">
    <property type="protein sequence ID" value="RKF14518.1"/>
    <property type="molecule type" value="Genomic_DNA"/>
</dbReference>
<comment type="pathway">
    <text evidence="12">Phospholipid metabolism; phosphatidylethanolamine biosynthesis; phosphatidylethanolamine from CDP-diacylglycerol: step 2/2.</text>
</comment>
<comment type="cofactor">
    <cofactor evidence="12">
        <name>pyruvate</name>
        <dbReference type="ChEBI" id="CHEBI:15361"/>
    </cofactor>
    <text evidence="12">Binds 1 pyruvoyl group covalently per subunit.</text>
</comment>
<feature type="active site" description="Charge relay system; for autoendoproteolytic cleavage activity" evidence="12">
    <location>
        <position position="90"/>
    </location>
</feature>
<dbReference type="PANTHER" id="PTHR10067:SF6">
    <property type="entry name" value="PHOSPHATIDYLSERINE DECARBOXYLASE PROENZYME, MITOCHONDRIAL"/>
    <property type="match status" value="1"/>
</dbReference>
<accession>A0A420E7T4</accession>
<evidence type="ECO:0000256" key="11">
    <source>
        <dbReference type="ARBA" id="ARBA00023317"/>
    </source>
</evidence>
<keyword evidence="8 12" id="KW-0594">Phospholipid biosynthesis</keyword>
<comment type="catalytic activity">
    <reaction evidence="12">
        <text>a 1,2-diacyl-sn-glycero-3-phospho-L-serine + H(+) = a 1,2-diacyl-sn-glycero-3-phosphoethanolamine + CO2</text>
        <dbReference type="Rhea" id="RHEA:20828"/>
        <dbReference type="ChEBI" id="CHEBI:15378"/>
        <dbReference type="ChEBI" id="CHEBI:16526"/>
        <dbReference type="ChEBI" id="CHEBI:57262"/>
        <dbReference type="ChEBI" id="CHEBI:64612"/>
        <dbReference type="EC" id="4.1.1.65"/>
    </reaction>
</comment>
<keyword evidence="14" id="KW-1185">Reference proteome</keyword>
<comment type="PTM">
    <text evidence="12">Is synthesized initially as an inactive proenzyme. Formation of the active enzyme involves a self-maturation process in which the active site pyruvoyl group is generated from an internal serine residue via an autocatalytic post-translational modification. Two non-identical subunits are generated from the proenzyme in this reaction, and the pyruvate is formed at the N-terminus of the alpha chain, which is derived from the carboxyl end of the proenzyme. The autoendoproteolytic cleavage occurs by a canonical serine protease mechanism, in which the side chain hydroxyl group of the serine supplies its oxygen atom to form the C-terminus of the beta chain, while the remainder of the serine residue undergoes an oxidative deamination to produce ammonia and the pyruvoyl prosthetic group on the alpha chain. During this reaction, the Ser that is part of the protease active site of the proenzyme becomes the pyruvoyl prosthetic group, which constitutes an essential element of the active site of the mature decarboxylase.</text>
</comment>
<comment type="similarity">
    <text evidence="12">Belongs to the phosphatidylserine decarboxylase family. PSD-B subfamily. Prokaryotic type I sub-subfamily.</text>
</comment>
<comment type="subcellular location">
    <subcellularLocation>
        <location evidence="12">Cell membrane</location>
        <topology evidence="12">Peripheral membrane protein</topology>
    </subcellularLocation>
</comment>
<feature type="active site" description="Charge relay system; for autoendoproteolytic cleavage activity" evidence="12">
    <location>
        <position position="250"/>
    </location>
</feature>
<evidence type="ECO:0000256" key="5">
    <source>
        <dbReference type="ARBA" id="ARBA00023098"/>
    </source>
</evidence>
<comment type="caution">
    <text evidence="13">The sequence shown here is derived from an EMBL/GenBank/DDBJ whole genome shotgun (WGS) entry which is preliminary data.</text>
</comment>
<evidence type="ECO:0000313" key="13">
    <source>
        <dbReference type="EMBL" id="RKF14518.1"/>
    </source>
</evidence>
<keyword evidence="5 12" id="KW-0443">Lipid metabolism</keyword>
<dbReference type="PANTHER" id="PTHR10067">
    <property type="entry name" value="PHOSPHATIDYLSERINE DECARBOXYLASE"/>
    <property type="match status" value="1"/>
</dbReference>
<dbReference type="HAMAP" id="MF_00662">
    <property type="entry name" value="PS_decarb_PSD_B_type1"/>
    <property type="match status" value="1"/>
</dbReference>
<evidence type="ECO:0000256" key="8">
    <source>
        <dbReference type="ARBA" id="ARBA00023209"/>
    </source>
</evidence>
<keyword evidence="4 12" id="KW-0210">Decarboxylase</keyword>
<feature type="modified residue" description="Pyruvic acid (Ser); by autocatalysis" evidence="12">
    <location>
        <position position="250"/>
    </location>
</feature>
<name>A0A420E7T4_9ALTE</name>
<comment type="pathway">
    <text evidence="1">Lipid metabolism.</text>
</comment>
<keyword evidence="11 12" id="KW-0670">Pyruvate</keyword>
<proteinExistence type="inferred from homology"/>
<keyword evidence="7 12" id="KW-0865">Zymogen</keyword>
<organism evidence="13 14">
    <name type="scientific">Alginatibacterium sediminis</name>
    <dbReference type="NCBI Taxonomy" id="2164068"/>
    <lineage>
        <taxon>Bacteria</taxon>
        <taxon>Pseudomonadati</taxon>
        <taxon>Pseudomonadota</taxon>
        <taxon>Gammaproteobacteria</taxon>
        <taxon>Alteromonadales</taxon>
        <taxon>Alteromonadaceae</taxon>
        <taxon>Alginatibacterium</taxon>
    </lineage>
</organism>
<dbReference type="GO" id="GO:0006646">
    <property type="term" value="P:phosphatidylethanolamine biosynthetic process"/>
    <property type="evidence" value="ECO:0007669"/>
    <property type="project" value="UniProtKB-UniRule"/>
</dbReference>
<reference evidence="13 14" key="1">
    <citation type="submission" date="2018-09" db="EMBL/GenBank/DDBJ databases">
        <authorList>
            <person name="Wang Z."/>
        </authorList>
    </citation>
    <scope>NUCLEOTIDE SEQUENCE [LARGE SCALE GENOMIC DNA]</scope>
    <source>
        <strain evidence="13 14">ALS 81</strain>
    </source>
</reference>
<keyword evidence="3 12" id="KW-0444">Lipid biosynthesis</keyword>
<dbReference type="NCBIfam" id="TIGR00163">
    <property type="entry name" value="PS_decarb"/>
    <property type="match status" value="1"/>
</dbReference>
<dbReference type="GO" id="GO:0005886">
    <property type="term" value="C:plasma membrane"/>
    <property type="evidence" value="ECO:0007669"/>
    <property type="project" value="UniProtKB-SubCell"/>
</dbReference>
<dbReference type="RefSeq" id="WP_120356329.1">
    <property type="nucleotide sequence ID" value="NZ_RAQO01000009.1"/>
</dbReference>
<dbReference type="AlphaFoldDB" id="A0A420E7T4"/>
<evidence type="ECO:0000256" key="9">
    <source>
        <dbReference type="ARBA" id="ARBA00023239"/>
    </source>
</evidence>
<comment type="subunit">
    <text evidence="12">Heterodimer of a large membrane-associated beta subunit and a small pyruvoyl-containing alpha subunit.</text>
</comment>
<evidence type="ECO:0000256" key="10">
    <source>
        <dbReference type="ARBA" id="ARBA00023264"/>
    </source>
</evidence>
<feature type="active site" description="Charge relay system; for autoendoproteolytic cleavage activity" evidence="12">
    <location>
        <position position="147"/>
    </location>
</feature>